<dbReference type="OrthoDB" id="1934858at2759"/>
<dbReference type="EMBL" id="JADCNL010000526">
    <property type="protein sequence ID" value="KAG0446984.1"/>
    <property type="molecule type" value="Genomic_DNA"/>
</dbReference>
<dbReference type="SUPFAM" id="SSF56047">
    <property type="entry name" value="Ribosomal protein S8"/>
    <property type="match status" value="1"/>
</dbReference>
<dbReference type="GO" id="GO:0005840">
    <property type="term" value="C:ribosome"/>
    <property type="evidence" value="ECO:0007669"/>
    <property type="project" value="InterPro"/>
</dbReference>
<sequence>CGYVVMTTPNGILDHEEAMRQNVGGQVLGFFHKELVFLMCVNGHQEGREHISIRKESNACCISDPATMGVSCDYASSILLCAEDNNSILVFDEDEELGINQKAQWSGLGKICEQKDFFLSGFLLSFLIASEECLFALLKKESEYTPTKEYAQWLMRGSLDISIRKNTIDWIMKVDNVLNHCAYMEKDKVMKCYEVIQDMRLVEMRSSLVSKAPQTPKILAPTLTLSESIESLPIGWIIDNTGQGLLFKSEDGEAE</sequence>
<protein>
    <submittedName>
        <fullName evidence="1">Uncharacterized protein</fullName>
    </submittedName>
</protein>
<name>A0A835P7B2_VANPL</name>
<reference evidence="1 2" key="1">
    <citation type="journal article" date="2020" name="Nat. Food">
        <title>A phased Vanilla planifolia genome enables genetic improvement of flavour and production.</title>
        <authorList>
            <person name="Hasing T."/>
            <person name="Tang H."/>
            <person name="Brym M."/>
            <person name="Khazi F."/>
            <person name="Huang T."/>
            <person name="Chambers A.H."/>
        </authorList>
    </citation>
    <scope>NUCLEOTIDE SEQUENCE [LARGE SCALE GENOMIC DNA]</scope>
    <source>
        <tissue evidence="1">Leaf</tissue>
    </source>
</reference>
<proteinExistence type="predicted"/>
<dbReference type="GO" id="GO:0003735">
    <property type="term" value="F:structural constituent of ribosome"/>
    <property type="evidence" value="ECO:0007669"/>
    <property type="project" value="InterPro"/>
</dbReference>
<dbReference type="Proteomes" id="UP000636800">
    <property type="component" value="Unassembled WGS sequence"/>
</dbReference>
<comment type="caution">
    <text evidence="1">The sequence shown here is derived from an EMBL/GenBank/DDBJ whole genome shotgun (WGS) entry which is preliminary data.</text>
</comment>
<dbReference type="Gene3D" id="3.30.1490.10">
    <property type="match status" value="1"/>
</dbReference>
<gene>
    <name evidence="1" type="ORF">HPP92_028572</name>
</gene>
<organism evidence="1 2">
    <name type="scientific">Vanilla planifolia</name>
    <name type="common">Vanilla</name>
    <dbReference type="NCBI Taxonomy" id="51239"/>
    <lineage>
        <taxon>Eukaryota</taxon>
        <taxon>Viridiplantae</taxon>
        <taxon>Streptophyta</taxon>
        <taxon>Embryophyta</taxon>
        <taxon>Tracheophyta</taxon>
        <taxon>Spermatophyta</taxon>
        <taxon>Magnoliopsida</taxon>
        <taxon>Liliopsida</taxon>
        <taxon>Asparagales</taxon>
        <taxon>Orchidaceae</taxon>
        <taxon>Vanilloideae</taxon>
        <taxon>Vanilleae</taxon>
        <taxon>Vanilla</taxon>
    </lineage>
</organism>
<evidence type="ECO:0000313" key="2">
    <source>
        <dbReference type="Proteomes" id="UP000636800"/>
    </source>
</evidence>
<evidence type="ECO:0000313" key="1">
    <source>
        <dbReference type="EMBL" id="KAG0446984.1"/>
    </source>
</evidence>
<keyword evidence="2" id="KW-1185">Reference proteome</keyword>
<dbReference type="AlphaFoldDB" id="A0A835P7B2"/>
<dbReference type="InterPro" id="IPR035987">
    <property type="entry name" value="Ribosomal_uS8_sf"/>
</dbReference>
<dbReference type="GO" id="GO:0006412">
    <property type="term" value="P:translation"/>
    <property type="evidence" value="ECO:0007669"/>
    <property type="project" value="InterPro"/>
</dbReference>
<feature type="non-terminal residue" evidence="1">
    <location>
        <position position="1"/>
    </location>
</feature>
<accession>A0A835P7B2</accession>